<feature type="binding site" evidence="8">
    <location>
        <position position="307"/>
    </location>
    <ligand>
        <name>substrate</name>
    </ligand>
</feature>
<dbReference type="Pfam" id="PF08532">
    <property type="entry name" value="Glyco_hydro_42M"/>
    <property type="match status" value="1"/>
</dbReference>
<name>A0A3E3I5H8_9FIRM</name>
<dbReference type="GO" id="GO:0046872">
    <property type="term" value="F:metal ion binding"/>
    <property type="evidence" value="ECO:0007669"/>
    <property type="project" value="UniProtKB-KW"/>
</dbReference>
<dbReference type="PANTHER" id="PTHR36447">
    <property type="entry name" value="BETA-GALACTOSIDASE GANA"/>
    <property type="match status" value="1"/>
</dbReference>
<evidence type="ECO:0000256" key="4">
    <source>
        <dbReference type="ARBA" id="ARBA00022801"/>
    </source>
</evidence>
<dbReference type="InterPro" id="IPR003476">
    <property type="entry name" value="Glyco_hydro_42"/>
</dbReference>
<feature type="binding site" evidence="8">
    <location>
        <position position="141"/>
    </location>
    <ligand>
        <name>substrate</name>
    </ligand>
</feature>
<dbReference type="GeneID" id="97987222"/>
<evidence type="ECO:0000256" key="6">
    <source>
        <dbReference type="PIRNR" id="PIRNR001084"/>
    </source>
</evidence>
<dbReference type="EC" id="3.2.1.23" evidence="3 6"/>
<evidence type="ECO:0000256" key="1">
    <source>
        <dbReference type="ARBA" id="ARBA00001412"/>
    </source>
</evidence>
<evidence type="ECO:0000256" key="7">
    <source>
        <dbReference type="PIRSR" id="PIRSR001084-1"/>
    </source>
</evidence>
<evidence type="ECO:0000259" key="10">
    <source>
        <dbReference type="Pfam" id="PF02449"/>
    </source>
</evidence>
<organism evidence="13 14">
    <name type="scientific">Eisenbergiella massiliensis</name>
    <dbReference type="NCBI Taxonomy" id="1720294"/>
    <lineage>
        <taxon>Bacteria</taxon>
        <taxon>Bacillati</taxon>
        <taxon>Bacillota</taxon>
        <taxon>Clostridia</taxon>
        <taxon>Lachnospirales</taxon>
        <taxon>Lachnospiraceae</taxon>
        <taxon>Eisenbergiella</taxon>
    </lineage>
</organism>
<dbReference type="AlphaFoldDB" id="A0A3E3I5H8"/>
<keyword evidence="4 6" id="KW-0378">Hydrolase</keyword>
<sequence>MKTGVDYYPEHWDKSLWEQDADLMKKSGVSLVRMAEFAWSKMEPEEGVYDFAWLDEAVKLFEDRNIEVILCTPTNCPPLWLYEKYPEVLQVGRDGKRQEAAIRGHRCYNAPVYRIFVEKFVRKMGEHYQNMANLAAWQIDNEVEAGFCCCDSCAEKFREWLKEKYGSLEAVNKAYHNEVWSGSYSAWSQVHPPLGDRPVTQYNPAYMLDYQRFMSDSTIDYVNFQQRLLREYFPQTPITTNTWFCDHMPDFYKLFDKLDFCSYDNYPATVLPEEGYYSHAFHLDFIRGVKQKNFWIMEQLSGTPGCWMPMAPTVKPGMIKGYGMQAFAHGADAVINFRFRSAVGGAEMFWHGLIDHSNVPGRRYAEFEELCRTVKKLKHMEGTEIRSGVALLCGFESEYAFSLQLQAEGAYYLEQMQAFHSAFTHYGVNVDIIDQEADLGKYRIVVAPAMYVRSQKASDQLHTFAQNGGIVLLTARSGVKDEHNNCIMQPLPAGYSDMTGCWVEEYDAVGNRKIPVIIDGQYYQGMRWCDIIRTESAETLAVYGENFYAGKAAVTKNSYGKGCVYYIGTVGLPGLCRRLAEEMLRQTDIPYVENLPERVEVTVREGKGKRFTFLFNNDEAAKEFDFRGIPMRMEPFEMKVLEGGAV</sequence>
<accession>A0A3E3I5H8</accession>
<dbReference type="PANTHER" id="PTHR36447:SF1">
    <property type="entry name" value="BETA-GALACTOSIDASE GANA"/>
    <property type="match status" value="1"/>
</dbReference>
<dbReference type="Proteomes" id="UP000260812">
    <property type="component" value="Unassembled WGS sequence"/>
</dbReference>
<dbReference type="InterPro" id="IPR013738">
    <property type="entry name" value="Beta_galactosidase_Trimer"/>
</dbReference>
<dbReference type="InterPro" id="IPR013739">
    <property type="entry name" value="Beta_galactosidase_C"/>
</dbReference>
<keyword evidence="5 6" id="KW-0326">Glycosidase</keyword>
<comment type="similarity">
    <text evidence="2 6">Belongs to the glycosyl hydrolase 42 family.</text>
</comment>
<evidence type="ECO:0000259" key="11">
    <source>
        <dbReference type="Pfam" id="PF08532"/>
    </source>
</evidence>
<feature type="active site" description="Proton donor" evidence="7">
    <location>
        <position position="142"/>
    </location>
</feature>
<feature type="binding site" evidence="9">
    <location>
        <position position="148"/>
    </location>
    <ligand>
        <name>Zn(2+)</name>
        <dbReference type="ChEBI" id="CHEBI:29105"/>
    </ligand>
</feature>
<dbReference type="GO" id="GO:0004565">
    <property type="term" value="F:beta-galactosidase activity"/>
    <property type="evidence" value="ECO:0007669"/>
    <property type="project" value="UniProtKB-EC"/>
</dbReference>
<gene>
    <name evidence="13" type="ORF">DXC51_10110</name>
</gene>
<evidence type="ECO:0000256" key="8">
    <source>
        <dbReference type="PIRSR" id="PIRSR001084-2"/>
    </source>
</evidence>
<keyword evidence="9" id="KW-0862">Zinc</keyword>
<feature type="binding site" evidence="9">
    <location>
        <position position="107"/>
    </location>
    <ligand>
        <name>Zn(2+)</name>
        <dbReference type="ChEBI" id="CHEBI:29105"/>
    </ligand>
</feature>
<feature type="active site" description="Nucleophile" evidence="7">
    <location>
        <position position="298"/>
    </location>
</feature>
<dbReference type="Gene3D" id="3.20.20.80">
    <property type="entry name" value="Glycosidases"/>
    <property type="match status" value="1"/>
</dbReference>
<feature type="domain" description="Beta-galactosidase C-terminal" evidence="12">
    <location>
        <begin position="599"/>
        <end position="642"/>
    </location>
</feature>
<dbReference type="InterPro" id="IPR017853">
    <property type="entry name" value="GH"/>
</dbReference>
<keyword evidence="9" id="KW-0479">Metal-binding</keyword>
<dbReference type="SUPFAM" id="SSF51445">
    <property type="entry name" value="(Trans)glycosidases"/>
    <property type="match status" value="1"/>
</dbReference>
<evidence type="ECO:0000256" key="3">
    <source>
        <dbReference type="ARBA" id="ARBA00012756"/>
    </source>
</evidence>
<reference evidence="13" key="1">
    <citation type="submission" date="2018-08" db="EMBL/GenBank/DDBJ databases">
        <title>A genome reference for cultivated species of the human gut microbiota.</title>
        <authorList>
            <person name="Zou Y."/>
            <person name="Xue W."/>
            <person name="Luo G."/>
        </authorList>
    </citation>
    <scope>NUCLEOTIDE SEQUENCE [LARGE SCALE GENOMIC DNA]</scope>
    <source>
        <strain evidence="13">TF05-5AC</strain>
    </source>
</reference>
<dbReference type="InterPro" id="IPR013529">
    <property type="entry name" value="Glyco_hydro_42_N"/>
</dbReference>
<feature type="binding site" evidence="8">
    <location>
        <position position="103"/>
    </location>
    <ligand>
        <name>substrate</name>
    </ligand>
</feature>
<feature type="binding site" evidence="9">
    <location>
        <position position="150"/>
    </location>
    <ligand>
        <name>Zn(2+)</name>
        <dbReference type="ChEBI" id="CHEBI:29105"/>
    </ligand>
</feature>
<feature type="domain" description="Glycoside hydrolase family 42 N-terminal" evidence="10">
    <location>
        <begin position="6"/>
        <end position="377"/>
    </location>
</feature>
<dbReference type="SUPFAM" id="SSF52317">
    <property type="entry name" value="Class I glutamine amidotransferase-like"/>
    <property type="match status" value="1"/>
</dbReference>
<dbReference type="Gene3D" id="3.40.50.880">
    <property type="match status" value="1"/>
</dbReference>
<evidence type="ECO:0000313" key="14">
    <source>
        <dbReference type="Proteomes" id="UP000260812"/>
    </source>
</evidence>
<evidence type="ECO:0000313" key="13">
    <source>
        <dbReference type="EMBL" id="RGE60897.1"/>
    </source>
</evidence>
<evidence type="ECO:0000256" key="9">
    <source>
        <dbReference type="PIRSR" id="PIRSR001084-3"/>
    </source>
</evidence>
<dbReference type="EMBL" id="QVLV01000006">
    <property type="protein sequence ID" value="RGE60897.1"/>
    <property type="molecule type" value="Genomic_DNA"/>
</dbReference>
<keyword evidence="14" id="KW-1185">Reference proteome</keyword>
<evidence type="ECO:0000259" key="12">
    <source>
        <dbReference type="Pfam" id="PF08533"/>
    </source>
</evidence>
<protein>
    <recommendedName>
        <fullName evidence="3 6">Beta-galactosidase</fullName>
        <shortName evidence="6">Beta-gal</shortName>
        <ecNumber evidence="3 6">3.2.1.23</ecNumber>
    </recommendedName>
</protein>
<dbReference type="Pfam" id="PF08533">
    <property type="entry name" value="Glyco_hydro_42C"/>
    <property type="match status" value="1"/>
</dbReference>
<dbReference type="PIRSF" id="PIRSF001084">
    <property type="entry name" value="B-galactosidase"/>
    <property type="match status" value="1"/>
</dbReference>
<proteinExistence type="inferred from homology"/>
<feature type="domain" description="Beta-galactosidase trimerisation" evidence="11">
    <location>
        <begin position="388"/>
        <end position="589"/>
    </location>
</feature>
<dbReference type="Pfam" id="PF02449">
    <property type="entry name" value="Glyco_hydro_42"/>
    <property type="match status" value="1"/>
</dbReference>
<comment type="catalytic activity">
    <reaction evidence="1 6">
        <text>Hydrolysis of terminal non-reducing beta-D-galactose residues in beta-D-galactosides.</text>
        <dbReference type="EC" id="3.2.1.23"/>
    </reaction>
</comment>
<comment type="caution">
    <text evidence="13">The sequence shown here is derived from an EMBL/GenBank/DDBJ whole genome shotgun (WGS) entry which is preliminary data.</text>
</comment>
<feature type="binding site" evidence="9">
    <location>
        <position position="153"/>
    </location>
    <ligand>
        <name>Zn(2+)</name>
        <dbReference type="ChEBI" id="CHEBI:29105"/>
    </ligand>
</feature>
<dbReference type="RefSeq" id="WP_117544448.1">
    <property type="nucleotide sequence ID" value="NZ_QVLV01000006.1"/>
</dbReference>
<evidence type="ECO:0000256" key="2">
    <source>
        <dbReference type="ARBA" id="ARBA00005940"/>
    </source>
</evidence>
<dbReference type="CDD" id="cd03143">
    <property type="entry name" value="A4_beta-galactosidase_middle_domain"/>
    <property type="match status" value="1"/>
</dbReference>
<evidence type="ECO:0000256" key="5">
    <source>
        <dbReference type="ARBA" id="ARBA00023295"/>
    </source>
</evidence>
<dbReference type="InterPro" id="IPR029062">
    <property type="entry name" value="Class_I_gatase-like"/>
</dbReference>
<dbReference type="GO" id="GO:0009341">
    <property type="term" value="C:beta-galactosidase complex"/>
    <property type="evidence" value="ECO:0007669"/>
    <property type="project" value="InterPro"/>
</dbReference>
<dbReference type="GO" id="GO:0006012">
    <property type="term" value="P:galactose metabolic process"/>
    <property type="evidence" value="ECO:0007669"/>
    <property type="project" value="InterPro"/>
</dbReference>